<dbReference type="NCBIfam" id="NF041539">
    <property type="entry name" value="choice_anch_R"/>
    <property type="match status" value="1"/>
</dbReference>
<reference evidence="1 2" key="1">
    <citation type="submission" date="2016-10" db="EMBL/GenBank/DDBJ databases">
        <authorList>
            <person name="de Groot N.N."/>
        </authorList>
    </citation>
    <scope>NUCLEOTIDE SEQUENCE [LARGE SCALE GENOMIC DNA]</scope>
    <source>
        <strain evidence="1 2">ATCC 43154</strain>
    </source>
</reference>
<protein>
    <submittedName>
        <fullName evidence="1">Uncharacterized protein</fullName>
    </submittedName>
</protein>
<dbReference type="STRING" id="758825.SAMN02982985_02887"/>
<sequence length="400" mass="41810">MTIQANAQGVLSGRFQIPANVPAGAKNVEFIGAGGTRGAATFSGQGLRVTEVRQMVTRITTNFYDPLAQTFTLPQATALGGVKLWFTVKGAAPVLLQIRGVAAGVPNRTIYAEARLDAAAIKTVGPTQFVFAAPAWLDANTEYALVVMTNDDKTQLAVAEVGMWDDNAQRRVTAQPYQVGVLLSSSNASTWTPHQDRDMSFELQKAVFSETSSTVNLGNVSVSNATDLLLLALAEAPTFESRVEYTLALPGGAKINVAEGQPVRLGVPVTGEINVSAKLSGTAAVSPVLHPGTQLVAGTVQASADYVSVAFPAGANSRVRVIVDAALPSGAKLVVILPGAAADGKDVEVPFLSSRPLTLDKQELTYELAGVNKDSVKVKLVLSGTSAARPEVENLRAMAL</sequence>
<dbReference type="OrthoDB" id="6301006at2"/>
<organism evidence="1 2">
    <name type="scientific">Rugamonas rubra</name>
    <dbReference type="NCBI Taxonomy" id="758825"/>
    <lineage>
        <taxon>Bacteria</taxon>
        <taxon>Pseudomonadati</taxon>
        <taxon>Pseudomonadota</taxon>
        <taxon>Betaproteobacteria</taxon>
        <taxon>Burkholderiales</taxon>
        <taxon>Oxalobacteraceae</taxon>
        <taxon>Telluria group</taxon>
        <taxon>Rugamonas</taxon>
    </lineage>
</organism>
<gene>
    <name evidence="1" type="ORF">SAMN02982985_02887</name>
</gene>
<name>A0A1I4NDV5_9BURK</name>
<keyword evidence="2" id="KW-1185">Reference proteome</keyword>
<dbReference type="Proteomes" id="UP000199470">
    <property type="component" value="Unassembled WGS sequence"/>
</dbReference>
<accession>A0A1I4NDV5</accession>
<dbReference type="AlphaFoldDB" id="A0A1I4NDV5"/>
<dbReference type="RefSeq" id="WP_093388390.1">
    <property type="nucleotide sequence ID" value="NZ_FOTW01000013.1"/>
</dbReference>
<proteinExistence type="predicted"/>
<dbReference type="EMBL" id="FOTW01000013">
    <property type="protein sequence ID" value="SFM13678.1"/>
    <property type="molecule type" value="Genomic_DNA"/>
</dbReference>
<evidence type="ECO:0000313" key="1">
    <source>
        <dbReference type="EMBL" id="SFM13678.1"/>
    </source>
</evidence>
<evidence type="ECO:0000313" key="2">
    <source>
        <dbReference type="Proteomes" id="UP000199470"/>
    </source>
</evidence>